<reference evidence="2 3" key="1">
    <citation type="submission" date="2021-06" db="EMBL/GenBank/DDBJ databases">
        <authorList>
            <person name="Palmer J.M."/>
        </authorList>
    </citation>
    <scope>NUCLEOTIDE SEQUENCE [LARGE SCALE GENOMIC DNA]</scope>
    <source>
        <strain evidence="2 3">XC_2019</strain>
        <tissue evidence="2">Muscle</tissue>
    </source>
</reference>
<keyword evidence="3" id="KW-1185">Reference proteome</keyword>
<dbReference type="PANTHER" id="PTHR15730">
    <property type="entry name" value="EXPERIMENTAL AUTOIMMUNE PROSTATITIS ANTIGEN 2-RELATED"/>
    <property type="match status" value="1"/>
</dbReference>
<organism evidence="2 3">
    <name type="scientific">Xenoophorus captivus</name>
    <dbReference type="NCBI Taxonomy" id="1517983"/>
    <lineage>
        <taxon>Eukaryota</taxon>
        <taxon>Metazoa</taxon>
        <taxon>Chordata</taxon>
        <taxon>Craniata</taxon>
        <taxon>Vertebrata</taxon>
        <taxon>Euteleostomi</taxon>
        <taxon>Actinopterygii</taxon>
        <taxon>Neopterygii</taxon>
        <taxon>Teleostei</taxon>
        <taxon>Neoteleostei</taxon>
        <taxon>Acanthomorphata</taxon>
        <taxon>Ovalentaria</taxon>
        <taxon>Atherinomorphae</taxon>
        <taxon>Cyprinodontiformes</taxon>
        <taxon>Goodeidae</taxon>
        <taxon>Xenoophorus</taxon>
    </lineage>
</organism>
<dbReference type="InterPro" id="IPR031161">
    <property type="entry name" value="Peptidase_M60_dom"/>
</dbReference>
<evidence type="ECO:0000313" key="2">
    <source>
        <dbReference type="EMBL" id="MEQ2203345.1"/>
    </source>
</evidence>
<comment type="caution">
    <text evidence="2">The sequence shown here is derived from an EMBL/GenBank/DDBJ whole genome shotgun (WGS) entry which is preliminary data.</text>
</comment>
<evidence type="ECO:0000313" key="3">
    <source>
        <dbReference type="Proteomes" id="UP001434883"/>
    </source>
</evidence>
<dbReference type="Gene3D" id="1.10.390.30">
    <property type="entry name" value="Peptidase M60, enhancin-like domain 3"/>
    <property type="match status" value="1"/>
</dbReference>
<feature type="domain" description="Peptidase M60" evidence="1">
    <location>
        <begin position="162"/>
        <end position="221"/>
    </location>
</feature>
<sequence>KLASFWKNAFDWLDQGRKGVVGFEPGVKPLPGLGLTCKTTEFREDLSVFVCTAYSDNNAETIQRFVVEGGGLLIGFQTSNKLELCLPKIQIGCQSDELCLEELWRAPHVIKRFPITSERMQGFRCVLSGDRGSGLPNRMPQSFHFHPNQWFYRTALIHSYHELLQFQLQKKFGWAAFKRVFANYQNMSNYPRDNDGKMNLYAETFSKAVNMNLTGFFKAWGWPIKQATEEKLSNLPHWTDHPMAQYS</sequence>
<protein>
    <recommendedName>
        <fullName evidence="1">Peptidase M60 domain-containing protein</fullName>
    </recommendedName>
</protein>
<dbReference type="Proteomes" id="UP001434883">
    <property type="component" value="Unassembled WGS sequence"/>
</dbReference>
<dbReference type="Pfam" id="PF13402">
    <property type="entry name" value="Peptidase_M60"/>
    <property type="match status" value="1"/>
</dbReference>
<dbReference type="EMBL" id="JAHRIN010034416">
    <property type="protein sequence ID" value="MEQ2203345.1"/>
    <property type="molecule type" value="Genomic_DNA"/>
</dbReference>
<feature type="non-terminal residue" evidence="2">
    <location>
        <position position="1"/>
    </location>
</feature>
<dbReference type="InterPro" id="IPR042279">
    <property type="entry name" value="Pep_M60_3"/>
</dbReference>
<evidence type="ECO:0000259" key="1">
    <source>
        <dbReference type="Pfam" id="PF13402"/>
    </source>
</evidence>
<proteinExistence type="predicted"/>
<dbReference type="InterPro" id="IPR051244">
    <property type="entry name" value="TCAF"/>
</dbReference>
<dbReference type="PANTHER" id="PTHR15730:SF5">
    <property type="entry name" value="SI:CH211-210B2.2-RELATED"/>
    <property type="match status" value="1"/>
</dbReference>
<accession>A0ABV0R5E9</accession>
<name>A0ABV0R5E9_9TELE</name>
<gene>
    <name evidence="2" type="ORF">XENOCAPTIV_028869</name>
</gene>